<keyword evidence="6" id="KW-0378">Hydrolase</keyword>
<evidence type="ECO:0000259" key="8">
    <source>
        <dbReference type="Pfam" id="PF13359"/>
    </source>
</evidence>
<keyword evidence="10" id="KW-1185">Reference proteome</keyword>
<dbReference type="GO" id="GO:0004518">
    <property type="term" value="F:nuclease activity"/>
    <property type="evidence" value="ECO:0007669"/>
    <property type="project" value="UniProtKB-KW"/>
</dbReference>
<dbReference type="AlphaFoldDB" id="A0A8S3XSS3"/>
<accession>A0A8S3XSS3</accession>
<dbReference type="InterPro" id="IPR027806">
    <property type="entry name" value="HARBI1_dom"/>
</dbReference>
<keyword evidence="7" id="KW-0539">Nucleus</keyword>
<dbReference type="GO" id="GO:0016787">
    <property type="term" value="F:hydrolase activity"/>
    <property type="evidence" value="ECO:0007669"/>
    <property type="project" value="UniProtKB-KW"/>
</dbReference>
<dbReference type="PANTHER" id="PTHR22930">
    <property type="match status" value="1"/>
</dbReference>
<keyword evidence="5" id="KW-0479">Metal-binding</keyword>
<comment type="subcellular location">
    <subcellularLocation>
        <location evidence="2">Nucleus</location>
    </subcellularLocation>
</comment>
<comment type="cofactor">
    <cofactor evidence="1">
        <name>a divalent metal cation</name>
        <dbReference type="ChEBI" id="CHEBI:60240"/>
    </cofactor>
</comment>
<evidence type="ECO:0000256" key="3">
    <source>
        <dbReference type="ARBA" id="ARBA00006958"/>
    </source>
</evidence>
<dbReference type="OrthoDB" id="2668416at2759"/>
<evidence type="ECO:0000256" key="5">
    <source>
        <dbReference type="ARBA" id="ARBA00022723"/>
    </source>
</evidence>
<sequence length="229" mass="26160">MREAISPNERLTATLRLLATVRKYEDLKYSTIISPQALGRIVPETCYAILEALKEYHKFPQSKEDWIEIANGFGTRWNFPHCVGAVDGKHIAIKPPPGAGSYFRNYKGFDSQVLLGVANSKYELIYFSFGINGRVSDGGVFQYTDFYRKLMNKSLNLPKVSNVSGYNLPYVLVGDQAFSLSQEFMTPFHQNVPNAERRIYNYRLSRARRIIMKTNNGKPIPNIGKQYTR</sequence>
<reference evidence="9" key="1">
    <citation type="submission" date="2021-04" db="EMBL/GenBank/DDBJ databases">
        <authorList>
            <person name="Tunstrom K."/>
        </authorList>
    </citation>
    <scope>NUCLEOTIDE SEQUENCE</scope>
</reference>
<evidence type="ECO:0000256" key="6">
    <source>
        <dbReference type="ARBA" id="ARBA00022801"/>
    </source>
</evidence>
<evidence type="ECO:0000313" key="10">
    <source>
        <dbReference type="Proteomes" id="UP000691718"/>
    </source>
</evidence>
<dbReference type="InterPro" id="IPR045249">
    <property type="entry name" value="HARBI1-like"/>
</dbReference>
<feature type="domain" description="DDE Tnp4" evidence="8">
    <location>
        <begin position="86"/>
        <end position="213"/>
    </location>
</feature>
<evidence type="ECO:0000256" key="1">
    <source>
        <dbReference type="ARBA" id="ARBA00001968"/>
    </source>
</evidence>
<dbReference type="Proteomes" id="UP000691718">
    <property type="component" value="Unassembled WGS sequence"/>
</dbReference>
<comment type="caution">
    <text evidence="9">The sequence shown here is derived from an EMBL/GenBank/DDBJ whole genome shotgun (WGS) entry which is preliminary data.</text>
</comment>
<comment type="similarity">
    <text evidence="3">Belongs to the HARBI1 family.</text>
</comment>
<name>A0A8S3XSS3_PARAO</name>
<keyword evidence="4" id="KW-0540">Nuclease</keyword>
<gene>
    <name evidence="9" type="ORF">PAPOLLO_LOCUS20646</name>
</gene>
<dbReference type="EMBL" id="CAJQZP010001278">
    <property type="protein sequence ID" value="CAG5035770.1"/>
    <property type="molecule type" value="Genomic_DNA"/>
</dbReference>
<evidence type="ECO:0000256" key="2">
    <source>
        <dbReference type="ARBA" id="ARBA00004123"/>
    </source>
</evidence>
<proteinExistence type="inferred from homology"/>
<evidence type="ECO:0000313" key="9">
    <source>
        <dbReference type="EMBL" id="CAG5035770.1"/>
    </source>
</evidence>
<protein>
    <submittedName>
        <fullName evidence="9">(apollo) hypothetical protein</fullName>
    </submittedName>
</protein>
<dbReference type="PANTHER" id="PTHR22930:SF284">
    <property type="entry name" value="DDE TNP4 DOMAIN-CONTAINING PROTEIN"/>
    <property type="match status" value="1"/>
</dbReference>
<dbReference type="GO" id="GO:0005634">
    <property type="term" value="C:nucleus"/>
    <property type="evidence" value="ECO:0007669"/>
    <property type="project" value="UniProtKB-SubCell"/>
</dbReference>
<dbReference type="GO" id="GO:0046872">
    <property type="term" value="F:metal ion binding"/>
    <property type="evidence" value="ECO:0007669"/>
    <property type="project" value="UniProtKB-KW"/>
</dbReference>
<evidence type="ECO:0000256" key="7">
    <source>
        <dbReference type="ARBA" id="ARBA00023242"/>
    </source>
</evidence>
<organism evidence="9 10">
    <name type="scientific">Parnassius apollo</name>
    <name type="common">Apollo butterfly</name>
    <name type="synonym">Papilio apollo</name>
    <dbReference type="NCBI Taxonomy" id="110799"/>
    <lineage>
        <taxon>Eukaryota</taxon>
        <taxon>Metazoa</taxon>
        <taxon>Ecdysozoa</taxon>
        <taxon>Arthropoda</taxon>
        <taxon>Hexapoda</taxon>
        <taxon>Insecta</taxon>
        <taxon>Pterygota</taxon>
        <taxon>Neoptera</taxon>
        <taxon>Endopterygota</taxon>
        <taxon>Lepidoptera</taxon>
        <taxon>Glossata</taxon>
        <taxon>Ditrysia</taxon>
        <taxon>Papilionoidea</taxon>
        <taxon>Papilionidae</taxon>
        <taxon>Parnassiinae</taxon>
        <taxon>Parnassini</taxon>
        <taxon>Parnassius</taxon>
        <taxon>Parnassius</taxon>
    </lineage>
</organism>
<dbReference type="Pfam" id="PF13359">
    <property type="entry name" value="DDE_Tnp_4"/>
    <property type="match status" value="1"/>
</dbReference>
<evidence type="ECO:0000256" key="4">
    <source>
        <dbReference type="ARBA" id="ARBA00022722"/>
    </source>
</evidence>